<dbReference type="Proteomes" id="UP000197277">
    <property type="component" value="Unassembled WGS sequence"/>
</dbReference>
<dbReference type="AlphaFoldDB" id="A0A246FFT9"/>
<feature type="domain" description="PAS" evidence="1">
    <location>
        <begin position="133"/>
        <end position="195"/>
    </location>
</feature>
<dbReference type="Pfam" id="PF13426">
    <property type="entry name" value="PAS_9"/>
    <property type="match status" value="1"/>
</dbReference>
<keyword evidence="2" id="KW-0418">Kinase</keyword>
<dbReference type="CDD" id="cd00130">
    <property type="entry name" value="PAS"/>
    <property type="match status" value="2"/>
</dbReference>
<dbReference type="EMBL" id="NIRR01000074">
    <property type="protein sequence ID" value="OWP61384.1"/>
    <property type="molecule type" value="Genomic_DNA"/>
</dbReference>
<keyword evidence="3" id="KW-1185">Reference proteome</keyword>
<comment type="caution">
    <text evidence="2">The sequence shown here is derived from an EMBL/GenBank/DDBJ whole genome shotgun (WGS) entry which is preliminary data.</text>
</comment>
<protein>
    <submittedName>
        <fullName evidence="2">PAS domain-containing sensor histidine kinase</fullName>
    </submittedName>
</protein>
<dbReference type="NCBIfam" id="TIGR00229">
    <property type="entry name" value="sensory_box"/>
    <property type="match status" value="1"/>
</dbReference>
<dbReference type="Pfam" id="PF13188">
    <property type="entry name" value="PAS_8"/>
    <property type="match status" value="1"/>
</dbReference>
<dbReference type="SUPFAM" id="SSF55785">
    <property type="entry name" value="PYP-like sensor domain (PAS domain)"/>
    <property type="match status" value="2"/>
</dbReference>
<dbReference type="PROSITE" id="PS50112">
    <property type="entry name" value="PAS"/>
    <property type="match status" value="1"/>
</dbReference>
<sequence>MLSASYTPIIANLLYTHSREFVGIFDVALGWFTQVNPVAVQLLGYPSEEAFLTDPDHSLRVPPWTVAEWRDLCELTQREGHHELEASLRRHHGDPFHAYLRLTHFEVEGRVMLLVCLAEQSPLQRAERALAHSVRRFEAVFTNATIGIIVCDKAGLMVSANELAGQLFGYAPAALLGQAVEVLVPDATGRHHEQL</sequence>
<dbReference type="SMART" id="SM00091">
    <property type="entry name" value="PAS"/>
    <property type="match status" value="2"/>
</dbReference>
<name>A0A246FFT9_9BACT</name>
<dbReference type="GO" id="GO:0016301">
    <property type="term" value="F:kinase activity"/>
    <property type="evidence" value="ECO:0007669"/>
    <property type="project" value="UniProtKB-KW"/>
</dbReference>
<feature type="non-terminal residue" evidence="2">
    <location>
        <position position="195"/>
    </location>
</feature>
<evidence type="ECO:0000313" key="3">
    <source>
        <dbReference type="Proteomes" id="UP000197277"/>
    </source>
</evidence>
<evidence type="ECO:0000259" key="1">
    <source>
        <dbReference type="PROSITE" id="PS50112"/>
    </source>
</evidence>
<keyword evidence="2" id="KW-0808">Transferase</keyword>
<organism evidence="2 3">
    <name type="scientific">Hymenobacter amundsenii</name>
    <dbReference type="NCBI Taxonomy" id="2006685"/>
    <lineage>
        <taxon>Bacteria</taxon>
        <taxon>Pseudomonadati</taxon>
        <taxon>Bacteroidota</taxon>
        <taxon>Cytophagia</taxon>
        <taxon>Cytophagales</taxon>
        <taxon>Hymenobacteraceae</taxon>
        <taxon>Hymenobacter</taxon>
    </lineage>
</organism>
<reference evidence="2 3" key="1">
    <citation type="submission" date="2017-06" db="EMBL/GenBank/DDBJ databases">
        <title>Hymenobacter amundsenii sp. nov. isolated from regoliths in Antarctica.</title>
        <authorList>
            <person name="Sedlacek I."/>
            <person name="Kralova S."/>
            <person name="Pantucek R."/>
            <person name="Svec P."/>
            <person name="Holochova P."/>
            <person name="Stankova E."/>
            <person name="Vrbovska V."/>
            <person name="Busse H.-J."/>
        </authorList>
    </citation>
    <scope>NUCLEOTIDE SEQUENCE [LARGE SCALE GENOMIC DNA]</scope>
    <source>
        <strain evidence="2 3">CCM 8682</strain>
    </source>
</reference>
<proteinExistence type="predicted"/>
<dbReference type="Gene3D" id="3.30.450.20">
    <property type="entry name" value="PAS domain"/>
    <property type="match status" value="2"/>
</dbReference>
<dbReference type="RefSeq" id="WP_126546979.1">
    <property type="nucleotide sequence ID" value="NZ_NIRR01000074.1"/>
</dbReference>
<gene>
    <name evidence="2" type="ORF">CDA63_19740</name>
</gene>
<evidence type="ECO:0000313" key="2">
    <source>
        <dbReference type="EMBL" id="OWP61384.1"/>
    </source>
</evidence>
<dbReference type="OrthoDB" id="9808408at2"/>
<dbReference type="InterPro" id="IPR000014">
    <property type="entry name" value="PAS"/>
</dbReference>
<dbReference type="InterPro" id="IPR035965">
    <property type="entry name" value="PAS-like_dom_sf"/>
</dbReference>
<accession>A0A246FFT9</accession>